<dbReference type="AlphaFoldDB" id="A0A7G1NPS8"/>
<evidence type="ECO:0000256" key="1">
    <source>
        <dbReference type="SAM" id="MobiDB-lite"/>
    </source>
</evidence>
<organism evidence="2 3">
    <name type="scientific">Streptomyces aurantiacus</name>
    <dbReference type="NCBI Taxonomy" id="47760"/>
    <lineage>
        <taxon>Bacteria</taxon>
        <taxon>Bacillati</taxon>
        <taxon>Actinomycetota</taxon>
        <taxon>Actinomycetes</taxon>
        <taxon>Kitasatosporales</taxon>
        <taxon>Streptomycetaceae</taxon>
        <taxon>Streptomyces</taxon>
        <taxon>Streptomyces aurantiacus group</taxon>
    </lineage>
</organism>
<protein>
    <submittedName>
        <fullName evidence="2">Uncharacterized protein</fullName>
    </submittedName>
</protein>
<proteinExistence type="predicted"/>
<keyword evidence="3" id="KW-1185">Reference proteome</keyword>
<evidence type="ECO:0000313" key="3">
    <source>
        <dbReference type="Proteomes" id="UP000516444"/>
    </source>
</evidence>
<evidence type="ECO:0000313" key="2">
    <source>
        <dbReference type="EMBL" id="BCL25218.1"/>
    </source>
</evidence>
<gene>
    <name evidence="2" type="ORF">GCM10017557_00770</name>
</gene>
<name>A0A7G1NPS8_9ACTN</name>
<reference evidence="2 3" key="1">
    <citation type="journal article" date="2014" name="Int. J. Syst. Evol. Microbiol.">
        <title>Complete genome sequence of Corynebacterium casei LMG S-19264T (=DSM 44701T), isolated from a smear-ripened cheese.</title>
        <authorList>
            <consortium name="US DOE Joint Genome Institute (JGI-PGF)"/>
            <person name="Walter F."/>
            <person name="Albersmeier A."/>
            <person name="Kalinowski J."/>
            <person name="Ruckert C."/>
        </authorList>
    </citation>
    <scope>NUCLEOTIDE SEQUENCE [LARGE SCALE GENOMIC DNA]</scope>
    <source>
        <strain evidence="2 3">JCM 4677</strain>
    </source>
</reference>
<dbReference type="KEGG" id="sgm:GCM10017557_00770"/>
<dbReference type="Proteomes" id="UP000516444">
    <property type="component" value="Chromosome"/>
</dbReference>
<sequence>MVEASPSQAISARPVGCSSAAESMTIHGISGTAPSSSARADTAGRGTPGWSVVSCFAYTVYRP</sequence>
<dbReference type="EMBL" id="AP023440">
    <property type="protein sequence ID" value="BCL25218.1"/>
    <property type="molecule type" value="Genomic_DNA"/>
</dbReference>
<accession>A0A7G1NPS8</accession>
<feature type="region of interest" description="Disordered" evidence="1">
    <location>
        <begin position="28"/>
        <end position="48"/>
    </location>
</feature>